<dbReference type="AlphaFoldDB" id="A0A4Q7W1X6"/>
<dbReference type="Gene3D" id="3.30.830.10">
    <property type="entry name" value="Metalloenzyme, LuxS/M16 peptidase-like"/>
    <property type="match status" value="4"/>
</dbReference>
<dbReference type="InterPro" id="IPR011765">
    <property type="entry name" value="Pept_M16_N"/>
</dbReference>
<dbReference type="EMBL" id="SHKP01000004">
    <property type="protein sequence ID" value="RZU03073.1"/>
    <property type="molecule type" value="Genomic_DNA"/>
</dbReference>
<dbReference type="Pfam" id="PF00675">
    <property type="entry name" value="Peptidase_M16"/>
    <property type="match status" value="1"/>
</dbReference>
<name>A0A4Q7W1X6_9BURK</name>
<dbReference type="InterPro" id="IPR050361">
    <property type="entry name" value="MPP/UQCRC_Complex"/>
</dbReference>
<comment type="similarity">
    <text evidence="2 3">Belongs to the peptidase M16 family.</text>
</comment>
<dbReference type="Pfam" id="PF05193">
    <property type="entry name" value="Peptidase_M16_C"/>
    <property type="match status" value="2"/>
</dbReference>
<evidence type="ECO:0000259" key="5">
    <source>
        <dbReference type="Pfam" id="PF00675"/>
    </source>
</evidence>
<dbReference type="InterPro" id="IPR007863">
    <property type="entry name" value="Peptidase_M16_C"/>
</dbReference>
<evidence type="ECO:0000259" key="6">
    <source>
        <dbReference type="Pfam" id="PF05193"/>
    </source>
</evidence>
<accession>A0A4Q7W1X6</accession>
<gene>
    <name evidence="7" type="ORF">EV670_1106</name>
</gene>
<dbReference type="PANTHER" id="PTHR11851">
    <property type="entry name" value="METALLOPROTEASE"/>
    <property type="match status" value="1"/>
</dbReference>
<keyword evidence="7" id="KW-0378">Hydrolase</keyword>
<dbReference type="GO" id="GO:0006508">
    <property type="term" value="P:proteolysis"/>
    <property type="evidence" value="ECO:0007669"/>
    <property type="project" value="UniProtKB-KW"/>
</dbReference>
<protein>
    <submittedName>
        <fullName evidence="7">Zinc protease</fullName>
    </submittedName>
</protein>
<feature type="signal peptide" evidence="4">
    <location>
        <begin position="1"/>
        <end position="28"/>
    </location>
</feature>
<keyword evidence="4" id="KW-0732">Signal</keyword>
<keyword evidence="8" id="KW-1185">Reference proteome</keyword>
<organism evidence="7 8">
    <name type="scientific">Rivibacter subsaxonicus</name>
    <dbReference type="NCBI Taxonomy" id="457575"/>
    <lineage>
        <taxon>Bacteria</taxon>
        <taxon>Pseudomonadati</taxon>
        <taxon>Pseudomonadota</taxon>
        <taxon>Betaproteobacteria</taxon>
        <taxon>Burkholderiales</taxon>
        <taxon>Rivibacter</taxon>
    </lineage>
</organism>
<dbReference type="InterPro" id="IPR001431">
    <property type="entry name" value="Pept_M16_Zn_BS"/>
</dbReference>
<dbReference type="PROSITE" id="PS00143">
    <property type="entry name" value="INSULINASE"/>
    <property type="match status" value="1"/>
</dbReference>
<dbReference type="GO" id="GO:0046872">
    <property type="term" value="F:metal ion binding"/>
    <property type="evidence" value="ECO:0007669"/>
    <property type="project" value="InterPro"/>
</dbReference>
<dbReference type="InterPro" id="IPR011249">
    <property type="entry name" value="Metalloenz_LuxS/M16"/>
</dbReference>
<evidence type="ECO:0000256" key="2">
    <source>
        <dbReference type="ARBA" id="ARBA00007261"/>
    </source>
</evidence>
<feature type="domain" description="Peptidase M16 N-terminal" evidence="5">
    <location>
        <begin position="67"/>
        <end position="211"/>
    </location>
</feature>
<dbReference type="SUPFAM" id="SSF63411">
    <property type="entry name" value="LuxS/MPP-like metallohydrolase"/>
    <property type="match status" value="4"/>
</dbReference>
<dbReference type="RefSeq" id="WP_130430781.1">
    <property type="nucleotide sequence ID" value="NZ_SHKP01000004.1"/>
</dbReference>
<dbReference type="PANTHER" id="PTHR11851:SF49">
    <property type="entry name" value="MITOCHONDRIAL-PROCESSING PEPTIDASE SUBUNIT ALPHA"/>
    <property type="match status" value="1"/>
</dbReference>
<proteinExistence type="inferred from homology"/>
<comment type="cofactor">
    <cofactor evidence="1">
        <name>Zn(2+)</name>
        <dbReference type="ChEBI" id="CHEBI:29105"/>
    </cofactor>
</comment>
<evidence type="ECO:0000256" key="4">
    <source>
        <dbReference type="SAM" id="SignalP"/>
    </source>
</evidence>
<dbReference type="OrthoDB" id="9811314at2"/>
<keyword evidence="7" id="KW-0645">Protease</keyword>
<feature type="domain" description="Peptidase M16 C-terminal" evidence="6">
    <location>
        <begin position="675"/>
        <end position="855"/>
    </location>
</feature>
<dbReference type="GO" id="GO:0004222">
    <property type="term" value="F:metalloendopeptidase activity"/>
    <property type="evidence" value="ECO:0007669"/>
    <property type="project" value="InterPro"/>
</dbReference>
<reference evidence="7 8" key="1">
    <citation type="submission" date="2019-02" db="EMBL/GenBank/DDBJ databases">
        <title>Genomic Encyclopedia of Type Strains, Phase IV (KMG-IV): sequencing the most valuable type-strain genomes for metagenomic binning, comparative biology and taxonomic classification.</title>
        <authorList>
            <person name="Goeker M."/>
        </authorList>
    </citation>
    <scope>NUCLEOTIDE SEQUENCE [LARGE SCALE GENOMIC DNA]</scope>
    <source>
        <strain evidence="7 8">DSM 19570</strain>
    </source>
</reference>
<comment type="caution">
    <text evidence="7">The sequence shown here is derived from an EMBL/GenBank/DDBJ whole genome shotgun (WGS) entry which is preliminary data.</text>
</comment>
<sequence>MTRIDPCGRLIRAAVFVAALLGLAVAQAQTQAQAQAQGATPLPPGLRLVGSVEGIREYRLDNGLQVLVAPDDSKPTTTVNLTYRVGSRHENYGETGMAHLLEHLIFKGTPKHPNVWAEFDKRGFRANGSTWFDRTNYFASFAAGDDNLRWFLAWHADAMVNSFIAQKDLDSEMTVVRNEMEMGENNPTQVSYQRLLSSLYDWHNYGNDTIGNRSDVENVDIRRLQAFYRLYYQPDNATLIVTGKFDPARTLRWIGESFGKIARPKRALPRLYTVEPVQDGERSVQVRRVGGTPLLFVGYHAVAGSNPDFAAVATLAELLADAPSGRLHKRLVEAKLAASVAPVAFSLHDPGWFGFLVQLAPEQKLEPAREELIRTLETLATEPITAEELARAKTKARNAWDKAFANPEGVGVALSEAIAAGDWRFFFLDRDRVAKLTLDDVNRVAKAYLLASNRSLVSYLPTEAPQRAPAQPALDIAAQFKGWTPAAELAAVEAFDPSPANIDARTQRARIEPGLELALLPKPTRGKVASAQLTLRFGNEQSLKGQGAVPSMLAAMLDKGSATLSRQQVADRLDALRTQMRIGGEDGVVTVSLNAERDTLPQAIALVADLLRNPSLPPEALEELRAQSLAAIEEQRREPEAMVSNAVERHGNPYPRGDVRHAANFDEQVEDTRAVTVEAMRRFHQRFYGAGRAEFSAVGDFDPAAVRQALQAGFGGWVGSEPYTRVPQPPHAVPPTTLMLPAPDKQNAFMLLRQAALPVSDGHPDYAALMVANQVIGGGGTSRLWKRIRETEGLSYGVGSQVQWSQHEPNSSFYGYAIFAPQVRTKVEAAFRQELERALKSGFTAAEVDEAKKGLLSQRRLSRAQDSVLAGALANNLNLGRTYATSQKVDEALAALTLEQANAALRKYIDPKAFVWGFGGDFK</sequence>
<evidence type="ECO:0000256" key="3">
    <source>
        <dbReference type="RuleBase" id="RU004447"/>
    </source>
</evidence>
<evidence type="ECO:0000313" key="7">
    <source>
        <dbReference type="EMBL" id="RZU03073.1"/>
    </source>
</evidence>
<evidence type="ECO:0000313" key="8">
    <source>
        <dbReference type="Proteomes" id="UP000293671"/>
    </source>
</evidence>
<feature type="chain" id="PRO_5020210569" evidence="4">
    <location>
        <begin position="29"/>
        <end position="923"/>
    </location>
</feature>
<evidence type="ECO:0000256" key="1">
    <source>
        <dbReference type="ARBA" id="ARBA00001947"/>
    </source>
</evidence>
<dbReference type="Proteomes" id="UP000293671">
    <property type="component" value="Unassembled WGS sequence"/>
</dbReference>
<feature type="domain" description="Peptidase M16 C-terminal" evidence="6">
    <location>
        <begin position="220"/>
        <end position="394"/>
    </location>
</feature>